<feature type="domain" description="HTH HARE-type" evidence="2">
    <location>
        <begin position="3"/>
        <end position="81"/>
    </location>
</feature>
<keyword evidence="4" id="KW-1185">Reference proteome</keyword>
<dbReference type="Proteomes" id="UP000028725">
    <property type="component" value="Unassembled WGS sequence"/>
</dbReference>
<dbReference type="PATRIC" id="fig|394096.3.peg.3725"/>
<dbReference type="Pfam" id="PF07728">
    <property type="entry name" value="AAA_5"/>
    <property type="match status" value="1"/>
</dbReference>
<dbReference type="InterPro" id="IPR003593">
    <property type="entry name" value="AAA+_ATPase"/>
</dbReference>
<dbReference type="InterPro" id="IPR011704">
    <property type="entry name" value="ATPase_dyneun-rel_AAA"/>
</dbReference>
<proteinExistence type="predicted"/>
<dbReference type="STRING" id="394096.DB31_7683"/>
<sequence>MALTFIQAAQQVLESHGKPLRVEEIWQQIQEQRLCNTEGKTPEATLSTELLRASLGVAVSKPRAIRPFHRREDGTFGLVAWLPEAQQIALNTALNTPEGGRYGLPLLSEDEKRNLSRERPEPDLMVIDEPVRAEVMRPRSSHPRYTREELLADTGLPPEQLDGWLRILERKRQVILQGPPGTGKTFLAARLAKLLLSETHGQVETLQFHPAYAYEDFIQGIRPKVVKGALSYKLLPGRFVRFCRKAEELDPAPCVLILDELNRANLPRVFGELMYLLEYRDQSVPLAAGGRPLRIPRNVTVIGTMNTADRSIARMDHALRRRFAFLRLRPDYDVLQQHLDRAGLPAASLLEVLRDVNRLIEDPNYELGISFFMGSELREHLPDIWECEIEPYLEEFFYDQPKKMEPFRWRDLARTRLKDWS</sequence>
<dbReference type="InterPro" id="IPR027417">
    <property type="entry name" value="P-loop_NTPase"/>
</dbReference>
<protein>
    <submittedName>
        <fullName evidence="3">Putative restriction enzyme</fullName>
    </submittedName>
</protein>
<name>A0A085WL83_9BACT</name>
<dbReference type="SMART" id="SM00382">
    <property type="entry name" value="AAA"/>
    <property type="match status" value="1"/>
</dbReference>
<evidence type="ECO:0000259" key="2">
    <source>
        <dbReference type="PROSITE" id="PS51913"/>
    </source>
</evidence>
<evidence type="ECO:0000313" key="4">
    <source>
        <dbReference type="Proteomes" id="UP000028725"/>
    </source>
</evidence>
<organism evidence="3 4">
    <name type="scientific">Hyalangium minutum</name>
    <dbReference type="NCBI Taxonomy" id="394096"/>
    <lineage>
        <taxon>Bacteria</taxon>
        <taxon>Pseudomonadati</taxon>
        <taxon>Myxococcota</taxon>
        <taxon>Myxococcia</taxon>
        <taxon>Myxococcales</taxon>
        <taxon>Cystobacterineae</taxon>
        <taxon>Archangiaceae</taxon>
        <taxon>Hyalangium</taxon>
    </lineage>
</organism>
<accession>A0A085WL83</accession>
<dbReference type="Gene3D" id="3.40.50.300">
    <property type="entry name" value="P-loop containing nucleotide triphosphate hydrolases"/>
    <property type="match status" value="1"/>
</dbReference>
<dbReference type="GO" id="GO:0005524">
    <property type="term" value="F:ATP binding"/>
    <property type="evidence" value="ECO:0007669"/>
    <property type="project" value="InterPro"/>
</dbReference>
<dbReference type="InterPro" id="IPR007759">
    <property type="entry name" value="Asxl_HARE-HTH"/>
</dbReference>
<dbReference type="AlphaFoldDB" id="A0A085WL83"/>
<evidence type="ECO:0000256" key="1">
    <source>
        <dbReference type="ARBA" id="ARBA00023163"/>
    </source>
</evidence>
<dbReference type="PROSITE" id="PS51913">
    <property type="entry name" value="HTH_HARE"/>
    <property type="match status" value="1"/>
</dbReference>
<dbReference type="PANTHER" id="PTHR37291:SF1">
    <property type="entry name" value="TYPE IV METHYL-DIRECTED RESTRICTION ENZYME ECOKMCRB SUBUNIT"/>
    <property type="match status" value="1"/>
</dbReference>
<dbReference type="PANTHER" id="PTHR37291">
    <property type="entry name" value="5-METHYLCYTOSINE-SPECIFIC RESTRICTION ENZYME B"/>
    <property type="match status" value="1"/>
</dbReference>
<dbReference type="GO" id="GO:0006355">
    <property type="term" value="P:regulation of DNA-templated transcription"/>
    <property type="evidence" value="ECO:0007669"/>
    <property type="project" value="InterPro"/>
</dbReference>
<gene>
    <name evidence="3" type="ORF">DB31_7683</name>
</gene>
<dbReference type="RefSeq" id="WP_052420064.1">
    <property type="nucleotide sequence ID" value="NZ_JMCB01000006.1"/>
</dbReference>
<dbReference type="Pfam" id="PF05066">
    <property type="entry name" value="HARE-HTH"/>
    <property type="match status" value="1"/>
</dbReference>
<comment type="caution">
    <text evidence="3">The sequence shown here is derived from an EMBL/GenBank/DDBJ whole genome shotgun (WGS) entry which is preliminary data.</text>
</comment>
<keyword evidence="1" id="KW-0804">Transcription</keyword>
<dbReference type="EMBL" id="JMCB01000006">
    <property type="protein sequence ID" value="KFE68446.1"/>
    <property type="molecule type" value="Genomic_DNA"/>
</dbReference>
<dbReference type="GO" id="GO:0016887">
    <property type="term" value="F:ATP hydrolysis activity"/>
    <property type="evidence" value="ECO:0007669"/>
    <property type="project" value="InterPro"/>
</dbReference>
<evidence type="ECO:0000313" key="3">
    <source>
        <dbReference type="EMBL" id="KFE68446.1"/>
    </source>
</evidence>
<dbReference type="InterPro" id="IPR052934">
    <property type="entry name" value="Methyl-DNA_Rec/Restrict_Enz"/>
</dbReference>
<dbReference type="SUPFAM" id="SSF52540">
    <property type="entry name" value="P-loop containing nucleoside triphosphate hydrolases"/>
    <property type="match status" value="1"/>
</dbReference>
<reference evidence="3 4" key="1">
    <citation type="submission" date="2014-04" db="EMBL/GenBank/DDBJ databases">
        <title>Genome assembly of Hyalangium minutum DSM 14724.</title>
        <authorList>
            <person name="Sharma G."/>
            <person name="Subramanian S."/>
        </authorList>
    </citation>
    <scope>NUCLEOTIDE SEQUENCE [LARGE SCALE GENOMIC DNA]</scope>
    <source>
        <strain evidence="3 4">DSM 14724</strain>
    </source>
</reference>